<evidence type="ECO:0000256" key="6">
    <source>
        <dbReference type="SAM" id="MobiDB-lite"/>
    </source>
</evidence>
<evidence type="ECO:0000256" key="3">
    <source>
        <dbReference type="ARBA" id="ARBA00022771"/>
    </source>
</evidence>
<dbReference type="GO" id="GO:0005634">
    <property type="term" value="C:nucleus"/>
    <property type="evidence" value="ECO:0007669"/>
    <property type="project" value="TreeGrafter"/>
</dbReference>
<feature type="compositionally biased region" description="Low complexity" evidence="6">
    <location>
        <begin position="347"/>
        <end position="386"/>
    </location>
</feature>
<feature type="compositionally biased region" description="Acidic residues" evidence="6">
    <location>
        <begin position="106"/>
        <end position="120"/>
    </location>
</feature>
<dbReference type="InterPro" id="IPR051580">
    <property type="entry name" value="ZnF-Chromatin_assoc"/>
</dbReference>
<dbReference type="InterPro" id="IPR013087">
    <property type="entry name" value="Znf_C2H2_type"/>
</dbReference>
<comment type="caution">
    <text evidence="8">The sequence shown here is derived from an EMBL/GenBank/DDBJ whole genome shotgun (WGS) entry which is preliminary data.</text>
</comment>
<evidence type="ECO:0000256" key="4">
    <source>
        <dbReference type="ARBA" id="ARBA00022833"/>
    </source>
</evidence>
<dbReference type="Proteomes" id="UP001372834">
    <property type="component" value="Unassembled WGS sequence"/>
</dbReference>
<dbReference type="Gene3D" id="3.30.160.60">
    <property type="entry name" value="Classic Zinc Finger"/>
    <property type="match status" value="2"/>
</dbReference>
<evidence type="ECO:0000256" key="2">
    <source>
        <dbReference type="ARBA" id="ARBA00022737"/>
    </source>
</evidence>
<feature type="region of interest" description="Disordered" evidence="6">
    <location>
        <begin position="534"/>
        <end position="602"/>
    </location>
</feature>
<gene>
    <name evidence="8" type="ORF">RUM43_000490</name>
</gene>
<dbReference type="InterPro" id="IPR036236">
    <property type="entry name" value="Znf_C2H2_sf"/>
</dbReference>
<name>A0AAN8SCJ0_POLSC</name>
<reference evidence="8 9" key="1">
    <citation type="submission" date="2023-10" db="EMBL/GenBank/DDBJ databases">
        <title>Genomes of two closely related lineages of the louse Polyplax serrata with different host specificities.</title>
        <authorList>
            <person name="Martinu J."/>
            <person name="Tarabai H."/>
            <person name="Stefka J."/>
            <person name="Hypsa V."/>
        </authorList>
    </citation>
    <scope>NUCLEOTIDE SEQUENCE [LARGE SCALE GENOMIC DNA]</scope>
    <source>
        <strain evidence="8">HR10_N</strain>
    </source>
</reference>
<organism evidence="8 9">
    <name type="scientific">Polyplax serrata</name>
    <name type="common">Common mouse louse</name>
    <dbReference type="NCBI Taxonomy" id="468196"/>
    <lineage>
        <taxon>Eukaryota</taxon>
        <taxon>Metazoa</taxon>
        <taxon>Ecdysozoa</taxon>
        <taxon>Arthropoda</taxon>
        <taxon>Hexapoda</taxon>
        <taxon>Insecta</taxon>
        <taxon>Pterygota</taxon>
        <taxon>Neoptera</taxon>
        <taxon>Paraneoptera</taxon>
        <taxon>Psocodea</taxon>
        <taxon>Troctomorpha</taxon>
        <taxon>Phthiraptera</taxon>
        <taxon>Anoplura</taxon>
        <taxon>Polyplacidae</taxon>
        <taxon>Polyplax</taxon>
    </lineage>
</organism>
<dbReference type="PANTHER" id="PTHR23057:SF0">
    <property type="entry name" value="JUXTAPOSED WITH ANOTHER ZINC FINGER PROTEIN 1"/>
    <property type="match status" value="1"/>
</dbReference>
<keyword evidence="1" id="KW-0479">Metal-binding</keyword>
<sequence length="602" mass="65509">MAVFMINICKFNGCGLTFPGLGDLIQHIEDTHIDYDPIVVEQKEQAQPSCIPLSYVLRFFTDAARRESINDTHKKIISQSTVGMKCSNSNSSIGSSLQSSTPTGSDMEDEDARSESEDSNDSWTTPEEFSAEFILSLAIKSRVPVVNNKKNNAVGWIATNTKDNNNVDKPFACPVPGCKKRYKNVNGIKYHSKNGHKKDGKVRKGFKCHCGKSYKTAQGLKTHTTAYHNGANLTTITTPTGEILQIPTSQVTTIQPLRTLTVKQISASSLSSLGLPVKSIQSVVVTTKSASELLNKNYDIDNNKTTTLRVLKDISLPIVKNNSSLHLSSTALQSLVTNAKVTESKESNNNSSISNSSNSGNNNNNNNNNSSGTSSSSSNNNNCSSGNCNQEEVIEVTDNNSHNAEILAEIENVSDFLNSEMLNDQTSLMEVEEIKEATSTGADSDKGKTFKIKMQPEKEKLIKLMTNEDAEKIQVGHVQIKLPDPKVKLTTIKPTSIKLSSPQVLTSLRNRLDSINKHGRIPVQENLGILTPAASPLMSPESKSLTYQSKSPGSPPSLPLTPVSPIHMGKLTGQIKTSDLRESEKMEVTESCTEQVALHPDT</sequence>
<dbReference type="EMBL" id="JAWJWE010000001">
    <property type="protein sequence ID" value="KAK6644223.1"/>
    <property type="molecule type" value="Genomic_DNA"/>
</dbReference>
<dbReference type="PANTHER" id="PTHR23057">
    <property type="entry name" value="JUXTAPOSED WITH ANOTHER ZINC FINGER PROTEIN 1"/>
    <property type="match status" value="1"/>
</dbReference>
<dbReference type="SUPFAM" id="SSF57667">
    <property type="entry name" value="beta-beta-alpha zinc fingers"/>
    <property type="match status" value="1"/>
</dbReference>
<dbReference type="PROSITE" id="PS00028">
    <property type="entry name" value="ZINC_FINGER_C2H2_1"/>
    <property type="match status" value="2"/>
</dbReference>
<keyword evidence="4" id="KW-0862">Zinc</keyword>
<feature type="region of interest" description="Disordered" evidence="6">
    <location>
        <begin position="342"/>
        <end position="386"/>
    </location>
</feature>
<evidence type="ECO:0000256" key="5">
    <source>
        <dbReference type="PROSITE-ProRule" id="PRU00042"/>
    </source>
</evidence>
<evidence type="ECO:0000313" key="9">
    <source>
        <dbReference type="Proteomes" id="UP001372834"/>
    </source>
</evidence>
<evidence type="ECO:0000256" key="1">
    <source>
        <dbReference type="ARBA" id="ARBA00022723"/>
    </source>
</evidence>
<protein>
    <recommendedName>
        <fullName evidence="7">C2H2-type domain-containing protein</fullName>
    </recommendedName>
</protein>
<keyword evidence="3 5" id="KW-0863">Zinc-finger</keyword>
<feature type="compositionally biased region" description="Low complexity" evidence="6">
    <location>
        <begin position="87"/>
        <end position="100"/>
    </location>
</feature>
<dbReference type="SMART" id="SM00355">
    <property type="entry name" value="ZnF_C2H2"/>
    <property type="match status" value="3"/>
</dbReference>
<dbReference type="PROSITE" id="PS50157">
    <property type="entry name" value="ZINC_FINGER_C2H2_2"/>
    <property type="match status" value="1"/>
</dbReference>
<accession>A0AAN8SCJ0</accession>
<feature type="region of interest" description="Disordered" evidence="6">
    <location>
        <begin position="87"/>
        <end position="125"/>
    </location>
</feature>
<evidence type="ECO:0000259" key="7">
    <source>
        <dbReference type="PROSITE" id="PS50157"/>
    </source>
</evidence>
<feature type="compositionally biased region" description="Basic and acidic residues" evidence="6">
    <location>
        <begin position="578"/>
        <end position="588"/>
    </location>
</feature>
<feature type="domain" description="C2H2-type" evidence="7">
    <location>
        <begin position="7"/>
        <end position="37"/>
    </location>
</feature>
<evidence type="ECO:0000313" key="8">
    <source>
        <dbReference type="EMBL" id="KAK6644223.1"/>
    </source>
</evidence>
<dbReference type="GO" id="GO:0008270">
    <property type="term" value="F:zinc ion binding"/>
    <property type="evidence" value="ECO:0007669"/>
    <property type="project" value="UniProtKB-KW"/>
</dbReference>
<keyword evidence="2" id="KW-0677">Repeat</keyword>
<proteinExistence type="predicted"/>
<dbReference type="AlphaFoldDB" id="A0AAN8SCJ0"/>